<evidence type="ECO:0000313" key="2">
    <source>
        <dbReference type="Proteomes" id="UP000789901"/>
    </source>
</evidence>
<feature type="non-terminal residue" evidence="1">
    <location>
        <position position="1"/>
    </location>
</feature>
<proteinExistence type="predicted"/>
<evidence type="ECO:0000313" key="1">
    <source>
        <dbReference type="EMBL" id="CAG8828174.1"/>
    </source>
</evidence>
<gene>
    <name evidence="1" type="ORF">GMARGA_LOCUS29624</name>
</gene>
<reference evidence="1 2" key="1">
    <citation type="submission" date="2021-06" db="EMBL/GenBank/DDBJ databases">
        <authorList>
            <person name="Kallberg Y."/>
            <person name="Tangrot J."/>
            <person name="Rosling A."/>
        </authorList>
    </citation>
    <scope>NUCLEOTIDE SEQUENCE [LARGE SCALE GENOMIC DNA]</scope>
    <source>
        <strain evidence="1 2">120-4 pot B 10/14</strain>
    </source>
</reference>
<dbReference type="EMBL" id="CAJVQB010040231">
    <property type="protein sequence ID" value="CAG8828174.1"/>
    <property type="molecule type" value="Genomic_DNA"/>
</dbReference>
<keyword evidence="2" id="KW-1185">Reference proteome</keyword>
<organism evidence="1 2">
    <name type="scientific">Gigaspora margarita</name>
    <dbReference type="NCBI Taxonomy" id="4874"/>
    <lineage>
        <taxon>Eukaryota</taxon>
        <taxon>Fungi</taxon>
        <taxon>Fungi incertae sedis</taxon>
        <taxon>Mucoromycota</taxon>
        <taxon>Glomeromycotina</taxon>
        <taxon>Glomeromycetes</taxon>
        <taxon>Diversisporales</taxon>
        <taxon>Gigasporaceae</taxon>
        <taxon>Gigaspora</taxon>
    </lineage>
</organism>
<sequence length="156" mass="17297">YKESVYDQNDQLNLQEKAIGITILFQNANTNSIVVPDLHILDKFRAPYTFTPEIKQHAQKKVKYASGFGKAKKALNLALDMGCKDEKSSISNANNENIESLCILDPLVVKLHGCPSNKRIKSSAKNNLYSCTKTNVSAINPGDPNLYIHNTSKTTI</sequence>
<dbReference type="Proteomes" id="UP000789901">
    <property type="component" value="Unassembled WGS sequence"/>
</dbReference>
<protein>
    <submittedName>
        <fullName evidence="1">41590_t:CDS:1</fullName>
    </submittedName>
</protein>
<accession>A0ABN7WDA7</accession>
<comment type="caution">
    <text evidence="1">The sequence shown here is derived from an EMBL/GenBank/DDBJ whole genome shotgun (WGS) entry which is preliminary data.</text>
</comment>
<name>A0ABN7WDA7_GIGMA</name>